<sequence length="158" mass="17689">MQDSDALFRNLAMLIKGARLLDIPIIWMEQLPEKLGSTVIEVSKNLDGLKPIEKDVFSCVKNDEFNSQMNEIKPDIILLAGIETHICVYQTAMDLLDRNFNVEVIADATSTRLEHNKEIGLEKIRCAGGAITSVETVLFEIQGRATGNKFKELVKLVK</sequence>
<dbReference type="AlphaFoldDB" id="A0A382ERS9"/>
<gene>
    <name evidence="2" type="ORF">METZ01_LOCUS205718</name>
</gene>
<evidence type="ECO:0000313" key="2">
    <source>
        <dbReference type="EMBL" id="SVB52864.1"/>
    </source>
</evidence>
<dbReference type="PANTHER" id="PTHR14119">
    <property type="entry name" value="HYDROLASE"/>
    <property type="match status" value="1"/>
</dbReference>
<evidence type="ECO:0000259" key="1">
    <source>
        <dbReference type="Pfam" id="PF00857"/>
    </source>
</evidence>
<dbReference type="Gene3D" id="3.40.50.850">
    <property type="entry name" value="Isochorismatase-like"/>
    <property type="match status" value="1"/>
</dbReference>
<dbReference type="SUPFAM" id="SSF52499">
    <property type="entry name" value="Isochorismatase-like hydrolases"/>
    <property type="match status" value="1"/>
</dbReference>
<dbReference type="InterPro" id="IPR050993">
    <property type="entry name" value="Isochorismatase_domain"/>
</dbReference>
<dbReference type="EMBL" id="UINC01045740">
    <property type="protein sequence ID" value="SVB52864.1"/>
    <property type="molecule type" value="Genomic_DNA"/>
</dbReference>
<dbReference type="InterPro" id="IPR000868">
    <property type="entry name" value="Isochorismatase-like_dom"/>
</dbReference>
<protein>
    <recommendedName>
        <fullName evidence="1">Isochorismatase-like domain-containing protein</fullName>
    </recommendedName>
</protein>
<dbReference type="Pfam" id="PF00857">
    <property type="entry name" value="Isochorismatase"/>
    <property type="match status" value="1"/>
</dbReference>
<name>A0A382ERS9_9ZZZZ</name>
<dbReference type="PANTHER" id="PTHR14119:SF3">
    <property type="entry name" value="ISOCHORISMATASE DOMAIN-CONTAINING PROTEIN 2"/>
    <property type="match status" value="1"/>
</dbReference>
<dbReference type="InterPro" id="IPR036380">
    <property type="entry name" value="Isochorismatase-like_sf"/>
</dbReference>
<accession>A0A382ERS9</accession>
<organism evidence="2">
    <name type="scientific">marine metagenome</name>
    <dbReference type="NCBI Taxonomy" id="408172"/>
    <lineage>
        <taxon>unclassified sequences</taxon>
        <taxon>metagenomes</taxon>
        <taxon>ecological metagenomes</taxon>
    </lineage>
</organism>
<proteinExistence type="predicted"/>
<feature type="domain" description="Isochorismatase-like" evidence="1">
    <location>
        <begin position="3"/>
        <end position="135"/>
    </location>
</feature>
<reference evidence="2" key="1">
    <citation type="submission" date="2018-05" db="EMBL/GenBank/DDBJ databases">
        <authorList>
            <person name="Lanie J.A."/>
            <person name="Ng W.-L."/>
            <person name="Kazmierczak K.M."/>
            <person name="Andrzejewski T.M."/>
            <person name="Davidsen T.M."/>
            <person name="Wayne K.J."/>
            <person name="Tettelin H."/>
            <person name="Glass J.I."/>
            <person name="Rusch D."/>
            <person name="Podicherti R."/>
            <person name="Tsui H.-C.T."/>
            <person name="Winkler M.E."/>
        </authorList>
    </citation>
    <scope>NUCLEOTIDE SEQUENCE</scope>
</reference>